<comment type="caution">
    <text evidence="2">The sequence shown here is derived from an EMBL/GenBank/DDBJ whole genome shotgun (WGS) entry which is preliminary data.</text>
</comment>
<feature type="compositionally biased region" description="Polar residues" evidence="1">
    <location>
        <begin position="63"/>
        <end position="75"/>
    </location>
</feature>
<gene>
    <name evidence="2" type="ORF">THAOC_07299</name>
</gene>
<organism evidence="2 3">
    <name type="scientific">Thalassiosira oceanica</name>
    <name type="common">Marine diatom</name>
    <dbReference type="NCBI Taxonomy" id="159749"/>
    <lineage>
        <taxon>Eukaryota</taxon>
        <taxon>Sar</taxon>
        <taxon>Stramenopiles</taxon>
        <taxon>Ochrophyta</taxon>
        <taxon>Bacillariophyta</taxon>
        <taxon>Coscinodiscophyceae</taxon>
        <taxon>Thalassiosirophycidae</taxon>
        <taxon>Thalassiosirales</taxon>
        <taxon>Thalassiosiraceae</taxon>
        <taxon>Thalassiosira</taxon>
    </lineage>
</organism>
<evidence type="ECO:0000313" key="2">
    <source>
        <dbReference type="EMBL" id="EJK71282.1"/>
    </source>
</evidence>
<evidence type="ECO:0000313" key="3">
    <source>
        <dbReference type="Proteomes" id="UP000266841"/>
    </source>
</evidence>
<reference evidence="2 3" key="1">
    <citation type="journal article" date="2012" name="Genome Biol.">
        <title>Genome and low-iron response of an oceanic diatom adapted to chronic iron limitation.</title>
        <authorList>
            <person name="Lommer M."/>
            <person name="Specht M."/>
            <person name="Roy A.S."/>
            <person name="Kraemer L."/>
            <person name="Andreson R."/>
            <person name="Gutowska M.A."/>
            <person name="Wolf J."/>
            <person name="Bergner S.V."/>
            <person name="Schilhabel M.B."/>
            <person name="Klostermeier U.C."/>
            <person name="Beiko R.G."/>
            <person name="Rosenstiel P."/>
            <person name="Hippler M."/>
            <person name="Laroche J."/>
        </authorList>
    </citation>
    <scope>NUCLEOTIDE SEQUENCE [LARGE SCALE GENOMIC DNA]</scope>
    <source>
        <strain evidence="2 3">CCMP1005</strain>
    </source>
</reference>
<proteinExistence type="predicted"/>
<keyword evidence="3" id="KW-1185">Reference proteome</keyword>
<dbReference type="EMBL" id="AGNL01007437">
    <property type="protein sequence ID" value="EJK71282.1"/>
    <property type="molecule type" value="Genomic_DNA"/>
</dbReference>
<feature type="compositionally biased region" description="Basic and acidic residues" evidence="1">
    <location>
        <begin position="24"/>
        <end position="33"/>
    </location>
</feature>
<dbReference type="Proteomes" id="UP000266841">
    <property type="component" value="Unassembled WGS sequence"/>
</dbReference>
<feature type="region of interest" description="Disordered" evidence="1">
    <location>
        <begin position="1"/>
        <end position="90"/>
    </location>
</feature>
<feature type="compositionally biased region" description="Polar residues" evidence="1">
    <location>
        <begin position="36"/>
        <end position="52"/>
    </location>
</feature>
<accession>K0TKQ1</accession>
<sequence length="603" mass="67229">MEEGNLQASILADLARNERKKHAKETTEHKPETNTDECSSSMQPETSDNFSSVCDAVSKGISDATSNGEDANGNVQFVPPQGATQPRGKPQPIYMFAVDFKSDECRQCVSVLVSDLGNLLSRTVTEEEAISLLKTVQGTYNPEGESVAPDLEMDVYPVVRTELRKMMPGSSDKIINKCLTHVMFAFGSAVTFSPRRVDGKNFNDVNREGKTKYTEADFDKVDTDTKRSLLESDHFMKDPIGGAYLHKVVCILLPGDVIPVCMNKCLIQFMRGNHDLSYGNSCRPGFGFDDSPSTKTMLAIDPAYGGGIQYGSIFCRCANLDEVESETRVAQLNFFESAFRAKGALGFYHSFAGEASGVVRDIIAKLRVPEHQRCKSTYHLQYFSHGRVMHIDAERQLQRCSDVMTKVSDSYKRCCKLLENESGIARARAATIIEVAGANEELIYVSDNPATWTQSETWIKRTATRRAYEKEFRQVSDEIEIKYGREATLEEVIVFVTSEYSRDNALVIKHVDKIKKDQPDPTKGIEIYSGGHYRYLTNQSRFGSLSTLASTINCSIAPALLDSEQSPAAVQSWIEENRNHAHVIGPLSRYETLSELCIKLMPF</sequence>
<evidence type="ECO:0000256" key="1">
    <source>
        <dbReference type="SAM" id="MobiDB-lite"/>
    </source>
</evidence>
<name>K0TKQ1_THAOC</name>
<feature type="non-terminal residue" evidence="2">
    <location>
        <position position="603"/>
    </location>
</feature>
<protein>
    <submittedName>
        <fullName evidence="2">Uncharacterized protein</fullName>
    </submittedName>
</protein>
<dbReference type="AlphaFoldDB" id="K0TKQ1"/>